<feature type="transmembrane region" description="Helical" evidence="1">
    <location>
        <begin position="277"/>
        <end position="293"/>
    </location>
</feature>
<evidence type="ECO:0000313" key="2">
    <source>
        <dbReference type="EMBL" id="GAA2346835.1"/>
    </source>
</evidence>
<keyword evidence="1" id="KW-0812">Transmembrane</keyword>
<feature type="transmembrane region" description="Helical" evidence="1">
    <location>
        <begin position="334"/>
        <end position="354"/>
    </location>
</feature>
<feature type="transmembrane region" description="Helical" evidence="1">
    <location>
        <begin position="21"/>
        <end position="39"/>
    </location>
</feature>
<feature type="transmembrane region" description="Helical" evidence="1">
    <location>
        <begin position="45"/>
        <end position="66"/>
    </location>
</feature>
<evidence type="ECO:0000313" key="3">
    <source>
        <dbReference type="Proteomes" id="UP001501218"/>
    </source>
</evidence>
<sequence>MRAYAECLRQRHVKHLVSTNIVGRLPNGMGPLVVALFLRAQGFDYAVVGLLAALYGLATAVGGPVLGRFVDLHGQTRVLLGSAAASTAGFLTLSVTSREQVAVAALSIVIAGLFTPPLEPCLRSLWPYVLDSPRAVSAAYALDAALQEVIFVAGPLLVVAFVSALGTSGAVVVTGVLAAIGTLGFLAAPPTRSWRAERRAADWLGPLRSSTLRYVLLAFVFVGGTIGMLNILAVAYAEARHSAALSGIILGANAFGALIGGLVYGARDWPGSAQSRLTWLMLGLALGYVPLAFTPSPALFLPLAVLSGICLAPALACVFAVIGDVVPAGTTTEAFAWLVTIFVMGNAIGTSLAGTALEHLSLEAAFTAPALSACCGFLVLTSARLMRARAERVSANR</sequence>
<dbReference type="Pfam" id="PF07690">
    <property type="entry name" value="MFS_1"/>
    <property type="match status" value="1"/>
</dbReference>
<feature type="transmembrane region" description="Helical" evidence="1">
    <location>
        <begin position="168"/>
        <end position="188"/>
    </location>
</feature>
<dbReference type="Gene3D" id="1.20.1250.20">
    <property type="entry name" value="MFS general substrate transporter like domains"/>
    <property type="match status" value="1"/>
</dbReference>
<name>A0ABN3G9C0_9PSEU</name>
<organism evidence="2 3">
    <name type="scientific">Saccharopolyspora halophila</name>
    <dbReference type="NCBI Taxonomy" id="405551"/>
    <lineage>
        <taxon>Bacteria</taxon>
        <taxon>Bacillati</taxon>
        <taxon>Actinomycetota</taxon>
        <taxon>Actinomycetes</taxon>
        <taxon>Pseudonocardiales</taxon>
        <taxon>Pseudonocardiaceae</taxon>
        <taxon>Saccharopolyspora</taxon>
    </lineage>
</organism>
<dbReference type="EMBL" id="BAAARA010000007">
    <property type="protein sequence ID" value="GAA2346835.1"/>
    <property type="molecule type" value="Genomic_DNA"/>
</dbReference>
<dbReference type="SUPFAM" id="SSF103473">
    <property type="entry name" value="MFS general substrate transporter"/>
    <property type="match status" value="1"/>
</dbReference>
<reference evidence="2 3" key="1">
    <citation type="journal article" date="2019" name="Int. J. Syst. Evol. Microbiol.">
        <title>The Global Catalogue of Microorganisms (GCM) 10K type strain sequencing project: providing services to taxonomists for standard genome sequencing and annotation.</title>
        <authorList>
            <consortium name="The Broad Institute Genomics Platform"/>
            <consortium name="The Broad Institute Genome Sequencing Center for Infectious Disease"/>
            <person name="Wu L."/>
            <person name="Ma J."/>
        </authorList>
    </citation>
    <scope>NUCLEOTIDE SEQUENCE [LARGE SCALE GENOMIC DNA]</scope>
    <source>
        <strain evidence="2 3">JCM 16221</strain>
    </source>
</reference>
<gene>
    <name evidence="2" type="ORF">GCM10009854_24750</name>
</gene>
<protein>
    <submittedName>
        <fullName evidence="2">MFS transporter</fullName>
    </submittedName>
</protein>
<keyword evidence="3" id="KW-1185">Reference proteome</keyword>
<evidence type="ECO:0000256" key="1">
    <source>
        <dbReference type="SAM" id="Phobius"/>
    </source>
</evidence>
<feature type="transmembrane region" description="Helical" evidence="1">
    <location>
        <begin position="139"/>
        <end position="162"/>
    </location>
</feature>
<comment type="caution">
    <text evidence="2">The sequence shown here is derived from an EMBL/GenBank/DDBJ whole genome shotgun (WGS) entry which is preliminary data.</text>
</comment>
<dbReference type="PANTHER" id="PTHR23542:SF1">
    <property type="entry name" value="MAJOR FACILITATOR SUPERFAMILY (MFS) PROFILE DOMAIN-CONTAINING PROTEIN"/>
    <property type="match status" value="1"/>
</dbReference>
<feature type="transmembrane region" description="Helical" evidence="1">
    <location>
        <begin position="360"/>
        <end position="380"/>
    </location>
</feature>
<dbReference type="InterPro" id="IPR036259">
    <property type="entry name" value="MFS_trans_sf"/>
</dbReference>
<keyword evidence="1" id="KW-1133">Transmembrane helix</keyword>
<dbReference type="Proteomes" id="UP001501218">
    <property type="component" value="Unassembled WGS sequence"/>
</dbReference>
<accession>A0ABN3G9C0</accession>
<feature type="transmembrane region" description="Helical" evidence="1">
    <location>
        <begin position="243"/>
        <end position="265"/>
    </location>
</feature>
<dbReference type="InterPro" id="IPR011701">
    <property type="entry name" value="MFS"/>
</dbReference>
<feature type="transmembrane region" description="Helical" evidence="1">
    <location>
        <begin position="299"/>
        <end position="322"/>
    </location>
</feature>
<proteinExistence type="predicted"/>
<dbReference type="PANTHER" id="PTHR23542">
    <property type="match status" value="1"/>
</dbReference>
<keyword evidence="1" id="KW-0472">Membrane</keyword>
<feature type="transmembrane region" description="Helical" evidence="1">
    <location>
        <begin position="214"/>
        <end position="237"/>
    </location>
</feature>